<dbReference type="InterPro" id="IPR004358">
    <property type="entry name" value="Sig_transdc_His_kin-like_C"/>
</dbReference>
<evidence type="ECO:0000259" key="8">
    <source>
        <dbReference type="PROSITE" id="PS50109"/>
    </source>
</evidence>
<gene>
    <name evidence="9" type="ORF">ACFFIP_16110</name>
</gene>
<evidence type="ECO:0000256" key="2">
    <source>
        <dbReference type="ARBA" id="ARBA00012438"/>
    </source>
</evidence>
<evidence type="ECO:0000256" key="3">
    <source>
        <dbReference type="ARBA" id="ARBA00022553"/>
    </source>
</evidence>
<dbReference type="InterPro" id="IPR036890">
    <property type="entry name" value="HATPase_C_sf"/>
</dbReference>
<organism evidence="9 10">
    <name type="scientific">Fontibacter flavus</name>
    <dbReference type="NCBI Taxonomy" id="654838"/>
    <lineage>
        <taxon>Bacteria</taxon>
        <taxon>Pseudomonadati</taxon>
        <taxon>Bacteroidota</taxon>
        <taxon>Cytophagia</taxon>
        <taxon>Cytophagales</taxon>
        <taxon>Cyclobacteriaceae</taxon>
        <taxon>Fontibacter</taxon>
    </lineage>
</organism>
<dbReference type="Proteomes" id="UP001589797">
    <property type="component" value="Unassembled WGS sequence"/>
</dbReference>
<dbReference type="InterPro" id="IPR003018">
    <property type="entry name" value="GAF"/>
</dbReference>
<evidence type="ECO:0000313" key="10">
    <source>
        <dbReference type="Proteomes" id="UP001589797"/>
    </source>
</evidence>
<keyword evidence="6" id="KW-0472">Membrane</keyword>
<dbReference type="Gene3D" id="3.30.565.10">
    <property type="entry name" value="Histidine kinase-like ATPase, C-terminal domain"/>
    <property type="match status" value="1"/>
</dbReference>
<proteinExistence type="predicted"/>
<feature type="signal peptide" evidence="7">
    <location>
        <begin position="1"/>
        <end position="19"/>
    </location>
</feature>
<dbReference type="Gene3D" id="3.30.450.40">
    <property type="match status" value="1"/>
</dbReference>
<dbReference type="RefSeq" id="WP_382388734.1">
    <property type="nucleotide sequence ID" value="NZ_JBHLWI010000046.1"/>
</dbReference>
<dbReference type="SUPFAM" id="SSF55874">
    <property type="entry name" value="ATPase domain of HSP90 chaperone/DNA topoisomerase II/histidine kinase"/>
    <property type="match status" value="1"/>
</dbReference>
<keyword evidence="10" id="KW-1185">Reference proteome</keyword>
<dbReference type="SMART" id="SM00028">
    <property type="entry name" value="TPR"/>
    <property type="match status" value="3"/>
</dbReference>
<evidence type="ECO:0000256" key="7">
    <source>
        <dbReference type="SAM" id="SignalP"/>
    </source>
</evidence>
<evidence type="ECO:0000256" key="1">
    <source>
        <dbReference type="ARBA" id="ARBA00000085"/>
    </source>
</evidence>
<keyword evidence="5" id="KW-0175">Coiled coil</keyword>
<evidence type="ECO:0000256" key="6">
    <source>
        <dbReference type="SAM" id="Phobius"/>
    </source>
</evidence>
<dbReference type="Pfam" id="PF02518">
    <property type="entry name" value="HATPase_c"/>
    <property type="match status" value="1"/>
</dbReference>
<keyword evidence="6" id="KW-1133">Transmembrane helix</keyword>
<dbReference type="Pfam" id="PF13424">
    <property type="entry name" value="TPR_12"/>
    <property type="match status" value="1"/>
</dbReference>
<evidence type="ECO:0000256" key="5">
    <source>
        <dbReference type="SAM" id="Coils"/>
    </source>
</evidence>
<feature type="transmembrane region" description="Helical" evidence="6">
    <location>
        <begin position="429"/>
        <end position="448"/>
    </location>
</feature>
<dbReference type="InterPro" id="IPR011990">
    <property type="entry name" value="TPR-like_helical_dom_sf"/>
</dbReference>
<dbReference type="CDD" id="cd00082">
    <property type="entry name" value="HisKA"/>
    <property type="match status" value="1"/>
</dbReference>
<dbReference type="PRINTS" id="PR00344">
    <property type="entry name" value="BCTRLSENSOR"/>
</dbReference>
<dbReference type="PANTHER" id="PTHR43065">
    <property type="entry name" value="SENSOR HISTIDINE KINASE"/>
    <property type="match status" value="1"/>
</dbReference>
<sequence>MKKPILFIAALFFSILSHAQSYEIEALKKQLDTYTKQDTARVNRLNEICISLPRLSNEDLERYGNEALELSQKLAYPRGEGLALLTQARLYYPKNRLDLVESFILQADTIAKKTNDEYLQAWVYMRLSGFYGNKDTREGIPWILKAEEIAIKRNDKRLLVMIQNDLASTYFGLGDYATAMDYAVNELVLAEELNDTKFKYFGMSNLGDVYIMIGEYDKANEYQRQLIDLHQELGFGNRHLAGLYNGLGENYRLSDKPVEAIEAYEKALIYAPNATDSVVPISNIADVYVRMDSLPKAFQKAYESLSMTNKIQRNSMYGWIYGILARAHLKEGNLDSAVYYGEEGYRWGQDLGIMEDLRDNSGLLADAYARRNDFKNAFLFFQNYISYRDSMVNDEVKNKSLLLEHSFELEKKEDEIALLNEQKKLQRNFLYSSLIVLALILITAFLLLRNIRQKQKANRILHRQKQEIDEKAKELATQKDILQKSYDNVELLGEIGRKVTSSLSVEKIIETVYDNVNGLMDASIFGIGIYHDTTKSLDFPATYENGQPLPPYSNAISDPNRLAAVCFTTGKEILVNDLEKDYSHFLQKIPNPIAGKNPASLIYLPLMSKGKLFGVITVQSFNKYAFTEYNVNMLRSIALYTAIALENAESFNQLNATLDTLKEAQAQLIQSEKMASLGELTAGIAHEIQNPLNFVNNFSEVSVELIEEIEEERKKNQESRDENLISEILSDIKENLSKITHHGRRADSIVKGMLDHSRNNTGEKVATDINALADEYLKLAYHGMRAKDKSFNAEFKTDFDPTLPKVNVVPQDMGRVLLNLINNAFQACAMKDLPGFVSDDTKNLAGLKPLVTVSTKNLGNKIEVSVKDNGTGIPDAIKDKIFQPFFTTKPTGKGTGLGLSLSYDIVKAHGGEINVQSVIEKGTTFNITLPL</sequence>
<dbReference type="InterPro" id="IPR003594">
    <property type="entry name" value="HATPase_dom"/>
</dbReference>
<dbReference type="Gene3D" id="1.25.40.10">
    <property type="entry name" value="Tetratricopeptide repeat domain"/>
    <property type="match status" value="2"/>
</dbReference>
<dbReference type="InterPro" id="IPR029016">
    <property type="entry name" value="GAF-like_dom_sf"/>
</dbReference>
<reference evidence="9 10" key="1">
    <citation type="submission" date="2024-09" db="EMBL/GenBank/DDBJ databases">
        <authorList>
            <person name="Sun Q."/>
            <person name="Mori K."/>
        </authorList>
    </citation>
    <scope>NUCLEOTIDE SEQUENCE [LARGE SCALE GENOMIC DNA]</scope>
    <source>
        <strain evidence="9 10">CCM 7650</strain>
    </source>
</reference>
<dbReference type="SUPFAM" id="SSF48452">
    <property type="entry name" value="TPR-like"/>
    <property type="match status" value="2"/>
</dbReference>
<dbReference type="SUPFAM" id="SSF55781">
    <property type="entry name" value="GAF domain-like"/>
    <property type="match status" value="1"/>
</dbReference>
<dbReference type="Gene3D" id="1.10.287.130">
    <property type="match status" value="1"/>
</dbReference>
<dbReference type="InterPro" id="IPR003661">
    <property type="entry name" value="HisK_dim/P_dom"/>
</dbReference>
<dbReference type="SMART" id="SM00065">
    <property type="entry name" value="GAF"/>
    <property type="match status" value="1"/>
</dbReference>
<dbReference type="PROSITE" id="PS50005">
    <property type="entry name" value="TPR"/>
    <property type="match status" value="1"/>
</dbReference>
<dbReference type="PANTHER" id="PTHR43065:SF42">
    <property type="entry name" value="TWO-COMPONENT SENSOR PPRA"/>
    <property type="match status" value="1"/>
</dbReference>
<comment type="caution">
    <text evidence="9">The sequence shown here is derived from an EMBL/GenBank/DDBJ whole genome shotgun (WGS) entry which is preliminary data.</text>
</comment>
<feature type="chain" id="PRO_5046987951" description="histidine kinase" evidence="7">
    <location>
        <begin position="20"/>
        <end position="931"/>
    </location>
</feature>
<dbReference type="GO" id="GO:0005524">
    <property type="term" value="F:ATP binding"/>
    <property type="evidence" value="ECO:0007669"/>
    <property type="project" value="UniProtKB-KW"/>
</dbReference>
<dbReference type="EMBL" id="JBHLWI010000046">
    <property type="protein sequence ID" value="MFC0264218.1"/>
    <property type="molecule type" value="Genomic_DNA"/>
</dbReference>
<keyword evidence="9" id="KW-0067">ATP-binding</keyword>
<dbReference type="SUPFAM" id="SSF47384">
    <property type="entry name" value="Homodimeric domain of signal transducing histidine kinase"/>
    <property type="match status" value="1"/>
</dbReference>
<evidence type="ECO:0000256" key="4">
    <source>
        <dbReference type="PROSITE-ProRule" id="PRU00339"/>
    </source>
</evidence>
<keyword evidence="3" id="KW-0597">Phosphoprotein</keyword>
<dbReference type="Pfam" id="PF13185">
    <property type="entry name" value="GAF_2"/>
    <property type="match status" value="1"/>
</dbReference>
<dbReference type="InterPro" id="IPR019734">
    <property type="entry name" value="TPR_rpt"/>
</dbReference>
<protein>
    <recommendedName>
        <fullName evidence="2">histidine kinase</fullName>
        <ecNumber evidence="2">2.7.13.3</ecNumber>
    </recommendedName>
</protein>
<accession>A0ABV6FWG1</accession>
<feature type="domain" description="Histidine kinase" evidence="8">
    <location>
        <begin position="683"/>
        <end position="931"/>
    </location>
</feature>
<dbReference type="SMART" id="SM00388">
    <property type="entry name" value="HisKA"/>
    <property type="match status" value="1"/>
</dbReference>
<dbReference type="PROSITE" id="PS50109">
    <property type="entry name" value="HIS_KIN"/>
    <property type="match status" value="1"/>
</dbReference>
<dbReference type="InterPro" id="IPR036097">
    <property type="entry name" value="HisK_dim/P_sf"/>
</dbReference>
<dbReference type="InterPro" id="IPR005467">
    <property type="entry name" value="His_kinase_dom"/>
</dbReference>
<keyword evidence="4" id="KW-0802">TPR repeat</keyword>
<keyword evidence="9" id="KW-0547">Nucleotide-binding</keyword>
<evidence type="ECO:0000313" key="9">
    <source>
        <dbReference type="EMBL" id="MFC0264218.1"/>
    </source>
</evidence>
<name>A0ABV6FWG1_9BACT</name>
<comment type="catalytic activity">
    <reaction evidence="1">
        <text>ATP + protein L-histidine = ADP + protein N-phospho-L-histidine.</text>
        <dbReference type="EC" id="2.7.13.3"/>
    </reaction>
</comment>
<keyword evidence="7" id="KW-0732">Signal</keyword>
<keyword evidence="6" id="KW-0812">Transmembrane</keyword>
<feature type="repeat" description="TPR" evidence="4">
    <location>
        <begin position="241"/>
        <end position="274"/>
    </location>
</feature>
<dbReference type="SMART" id="SM00387">
    <property type="entry name" value="HATPase_c"/>
    <property type="match status" value="1"/>
</dbReference>
<dbReference type="EC" id="2.7.13.3" evidence="2"/>
<feature type="coiled-coil region" evidence="5">
    <location>
        <begin position="454"/>
        <end position="485"/>
    </location>
</feature>